<feature type="region of interest" description="Disordered" evidence="1">
    <location>
        <begin position="194"/>
        <end position="326"/>
    </location>
</feature>
<organism evidence="2 3">
    <name type="scientific">Porites lobata</name>
    <dbReference type="NCBI Taxonomy" id="104759"/>
    <lineage>
        <taxon>Eukaryota</taxon>
        <taxon>Metazoa</taxon>
        <taxon>Cnidaria</taxon>
        <taxon>Anthozoa</taxon>
        <taxon>Hexacorallia</taxon>
        <taxon>Scleractinia</taxon>
        <taxon>Fungiina</taxon>
        <taxon>Poritidae</taxon>
        <taxon>Porites</taxon>
    </lineage>
</organism>
<feature type="compositionally biased region" description="Basic and acidic residues" evidence="1">
    <location>
        <begin position="296"/>
        <end position="311"/>
    </location>
</feature>
<dbReference type="EMBL" id="CALNXK010000096">
    <property type="protein sequence ID" value="CAH3153404.1"/>
    <property type="molecule type" value="Genomic_DNA"/>
</dbReference>
<reference evidence="2 3" key="1">
    <citation type="submission" date="2022-05" db="EMBL/GenBank/DDBJ databases">
        <authorList>
            <consortium name="Genoscope - CEA"/>
            <person name="William W."/>
        </authorList>
    </citation>
    <scope>NUCLEOTIDE SEQUENCE [LARGE SCALE GENOMIC DNA]</scope>
</reference>
<evidence type="ECO:0000313" key="3">
    <source>
        <dbReference type="Proteomes" id="UP001159405"/>
    </source>
</evidence>
<evidence type="ECO:0000256" key="1">
    <source>
        <dbReference type="SAM" id="MobiDB-lite"/>
    </source>
</evidence>
<evidence type="ECO:0000313" key="2">
    <source>
        <dbReference type="EMBL" id="CAH3153404.1"/>
    </source>
</evidence>
<feature type="non-terminal residue" evidence="2">
    <location>
        <position position="1"/>
    </location>
</feature>
<dbReference type="Proteomes" id="UP001159405">
    <property type="component" value="Unassembled WGS sequence"/>
</dbReference>
<comment type="caution">
    <text evidence="2">The sequence shown here is derived from an EMBL/GenBank/DDBJ whole genome shotgun (WGS) entry which is preliminary data.</text>
</comment>
<protein>
    <submittedName>
        <fullName evidence="2">Uncharacterized protein</fullName>
    </submittedName>
</protein>
<feature type="compositionally biased region" description="Acidic residues" evidence="1">
    <location>
        <begin position="263"/>
        <end position="275"/>
    </location>
</feature>
<gene>
    <name evidence="2" type="ORF">PLOB_00049566</name>
</gene>
<keyword evidence="3" id="KW-1185">Reference proteome</keyword>
<feature type="compositionally biased region" description="Acidic residues" evidence="1">
    <location>
        <begin position="227"/>
        <end position="248"/>
    </location>
</feature>
<name>A0ABN8Q2V7_9CNID</name>
<proteinExistence type="predicted"/>
<accession>A0ABN8Q2V7</accession>
<sequence>ENPWTPESKTGVNYFKHQTKHFLTPYGKTHRLLTSREILDKLYHWNCKWLTRPNYAISELAAAMATLSDYKDKVFTKHTVDPLLNKARPIRTVLQRFNKKDSATSEEPDERDLRDLMKFVEDDTLKGLCKHLFAASGAMFSIATHILTLETLFSHPAEYAKRHRESPEVQAFKQNPSRESMVAYIASQTLSHTEAVAEDEQAGSLWDTLTQRTSTREPPPTTTFWDVIEDSGEDDQPQYVYDEDEPEEEIRPPTRRRQRTTILDEEEDENDEDYEPFNTPESSGEHALFITQPDPEEYHEPGTLSRTEKGKGPAARKRSSSTSNVWARFGFSADTTTSAPTSPPDWHNQ</sequence>